<dbReference type="Gene3D" id="2.120.10.10">
    <property type="match status" value="1"/>
</dbReference>
<dbReference type="Proteomes" id="UP000247892">
    <property type="component" value="Unassembled WGS sequence"/>
</dbReference>
<comment type="caution">
    <text evidence="2">The sequence shown here is derived from an EMBL/GenBank/DDBJ whole genome shotgun (WGS) entry which is preliminary data.</text>
</comment>
<dbReference type="AlphaFoldDB" id="A0A318MFG7"/>
<reference evidence="2 3" key="1">
    <citation type="submission" date="2016-07" db="EMBL/GenBank/DDBJ databases">
        <title>Draft genome sequence of Prauserella sp. YIM 121212, isolated from alkaline soil.</title>
        <authorList>
            <person name="Ruckert C."/>
            <person name="Albersmeier A."/>
            <person name="Jiang C.-L."/>
            <person name="Jiang Y."/>
            <person name="Kalinowski J."/>
            <person name="Schneider O."/>
            <person name="Winkler A."/>
            <person name="Zotchev S.B."/>
        </authorList>
    </citation>
    <scope>NUCLEOTIDE SEQUENCE [LARGE SCALE GENOMIC DNA]</scope>
    <source>
        <strain evidence="2 3">YIM 121212</strain>
    </source>
</reference>
<accession>A0A318MFG7</accession>
<dbReference type="CDD" id="cd15482">
    <property type="entry name" value="Sialidase_non-viral"/>
    <property type="match status" value="1"/>
</dbReference>
<evidence type="ECO:0000313" key="3">
    <source>
        <dbReference type="Proteomes" id="UP000247892"/>
    </source>
</evidence>
<dbReference type="SUPFAM" id="SSF50939">
    <property type="entry name" value="Sialidases"/>
    <property type="match status" value="1"/>
</dbReference>
<gene>
    <name evidence="2" type="ORF">BA062_04420</name>
</gene>
<dbReference type="RefSeq" id="WP_110334735.1">
    <property type="nucleotide sequence ID" value="NZ_JBHVKT010000011.1"/>
</dbReference>
<dbReference type="OrthoDB" id="5958808at2"/>
<evidence type="ECO:0000256" key="1">
    <source>
        <dbReference type="SAM" id="SignalP"/>
    </source>
</evidence>
<dbReference type="PANTHER" id="PTHR38792">
    <property type="entry name" value="BNR/ASP-BOX REPEAT DOMAIN PROTEIN (AFU_ORTHOLOGUE AFUA_7G06430)-RELATED"/>
    <property type="match status" value="1"/>
</dbReference>
<evidence type="ECO:0000313" key="2">
    <source>
        <dbReference type="EMBL" id="PXY37860.1"/>
    </source>
</evidence>
<keyword evidence="1" id="KW-0732">Signal</keyword>
<feature type="chain" id="PRO_5016416496" evidence="1">
    <location>
        <begin position="24"/>
        <end position="380"/>
    </location>
</feature>
<proteinExistence type="predicted"/>
<dbReference type="EMBL" id="MASU01000002">
    <property type="protein sequence ID" value="PXY37860.1"/>
    <property type="molecule type" value="Genomic_DNA"/>
</dbReference>
<feature type="signal peptide" evidence="1">
    <location>
        <begin position="1"/>
        <end position="23"/>
    </location>
</feature>
<dbReference type="InterPro" id="IPR036278">
    <property type="entry name" value="Sialidase_sf"/>
</dbReference>
<keyword evidence="3" id="KW-1185">Reference proteome</keyword>
<name>A0A318MFG7_9PSEU</name>
<protein>
    <submittedName>
        <fullName evidence="2">Bifunctional protein</fullName>
    </submittedName>
</protein>
<sequence length="380" mass="41909">MRKVFVLLFCLLMLSGLVAPAAAAERKLLHSGLGSYPRLIRLEHGGLLGDGRILASVTSRDAAGYYAPIFESTDEGRTFTRVGAVRDPAGAAGMCCGTLYELPERVGRLRAGTLLWAASYRQKAGPDRRIGIRVWASRDLGRSWSFLAEPVRSHNYDGVWEPEFTVDAGGNLWMHYADETEAPRYGQVLNRVASTDGINWGTKQRTLAIPPDRVRPGMPIVRRLPDGRYYFAYEICNYGDRFCDPYFKISPDGANYGDPKAPGTRVDTASGNHFQHAQTITLFPGGPTGTRILMVGQIYVDRHGKPLPGNGRTLLANDHLGAGDWYEVPAPVHVRRPYDNWCPNYSSTLLPVDDGENVLQIAADYTNGVCKAYFGRGPSR</sequence>
<dbReference type="PANTHER" id="PTHR38792:SF3">
    <property type="entry name" value="BNR_ASP-BOX REPEAT DOMAIN PROTEIN (AFU_ORTHOLOGUE AFUA_7G06430)-RELATED"/>
    <property type="match status" value="1"/>
</dbReference>
<organism evidence="2 3">
    <name type="scientific">Prauserella flavalba</name>
    <dbReference type="NCBI Taxonomy" id="1477506"/>
    <lineage>
        <taxon>Bacteria</taxon>
        <taxon>Bacillati</taxon>
        <taxon>Actinomycetota</taxon>
        <taxon>Actinomycetes</taxon>
        <taxon>Pseudonocardiales</taxon>
        <taxon>Pseudonocardiaceae</taxon>
        <taxon>Prauserella</taxon>
    </lineage>
</organism>